<name>A0AAD4MC23_9AGAM</name>
<proteinExistence type="predicted"/>
<gene>
    <name evidence="2" type="ORF">B0F90DRAFT_1814073</name>
</gene>
<keyword evidence="3" id="KW-1185">Reference proteome</keyword>
<feature type="compositionally biased region" description="Low complexity" evidence="1">
    <location>
        <begin position="35"/>
        <end position="46"/>
    </location>
</feature>
<feature type="compositionally biased region" description="Pro residues" evidence="1">
    <location>
        <begin position="124"/>
        <end position="153"/>
    </location>
</feature>
<dbReference type="AlphaFoldDB" id="A0AAD4MC23"/>
<accession>A0AAD4MC23</accession>
<evidence type="ECO:0000256" key="1">
    <source>
        <dbReference type="SAM" id="MobiDB-lite"/>
    </source>
</evidence>
<feature type="region of interest" description="Disordered" evidence="1">
    <location>
        <begin position="1"/>
        <end position="200"/>
    </location>
</feature>
<reference evidence="2" key="1">
    <citation type="journal article" date="2022" name="New Phytol.">
        <title>Evolutionary transition to the ectomycorrhizal habit in the genomes of a hyperdiverse lineage of mushroom-forming fungi.</title>
        <authorList>
            <person name="Looney B."/>
            <person name="Miyauchi S."/>
            <person name="Morin E."/>
            <person name="Drula E."/>
            <person name="Courty P.E."/>
            <person name="Kohler A."/>
            <person name="Kuo A."/>
            <person name="LaButti K."/>
            <person name="Pangilinan J."/>
            <person name="Lipzen A."/>
            <person name="Riley R."/>
            <person name="Andreopoulos W."/>
            <person name="He G."/>
            <person name="Johnson J."/>
            <person name="Nolan M."/>
            <person name="Tritt A."/>
            <person name="Barry K.W."/>
            <person name="Grigoriev I.V."/>
            <person name="Nagy L.G."/>
            <person name="Hibbett D."/>
            <person name="Henrissat B."/>
            <person name="Matheny P.B."/>
            <person name="Labbe J."/>
            <person name="Martin F.M."/>
        </authorList>
    </citation>
    <scope>NUCLEOTIDE SEQUENCE</scope>
    <source>
        <strain evidence="2">BPL690</strain>
    </source>
</reference>
<evidence type="ECO:0000313" key="2">
    <source>
        <dbReference type="EMBL" id="KAI0307300.1"/>
    </source>
</evidence>
<protein>
    <submittedName>
        <fullName evidence="2">Uncharacterized protein</fullName>
    </submittedName>
</protein>
<dbReference type="Proteomes" id="UP001203297">
    <property type="component" value="Unassembled WGS sequence"/>
</dbReference>
<feature type="compositionally biased region" description="Pro residues" evidence="1">
    <location>
        <begin position="9"/>
        <end position="28"/>
    </location>
</feature>
<comment type="caution">
    <text evidence="2">The sequence shown here is derived from an EMBL/GenBank/DDBJ whole genome shotgun (WGS) entry which is preliminary data.</text>
</comment>
<organism evidence="2 3">
    <name type="scientific">Multifurca ochricompacta</name>
    <dbReference type="NCBI Taxonomy" id="376703"/>
    <lineage>
        <taxon>Eukaryota</taxon>
        <taxon>Fungi</taxon>
        <taxon>Dikarya</taxon>
        <taxon>Basidiomycota</taxon>
        <taxon>Agaricomycotina</taxon>
        <taxon>Agaricomycetes</taxon>
        <taxon>Russulales</taxon>
        <taxon>Russulaceae</taxon>
        <taxon>Multifurca</taxon>
    </lineage>
</organism>
<sequence>MDYHNRCLSPPPRLPSPQLLPTPLPSPPLHRQQSRPRLSPPSSQSKPPSPPIHPAASGSPTIPQPNLHAPRAQPHPPLDRSLWLDSDDFGARRTSSRSPPTPCLTPPEVWSQRAHKRLPTPISMAPPRPRNRPRSPPPSPGRPGTPPPVPPIPTQFLGVSPGKPVLQPRSTNYLTPVSRIPDLPPPQAHAPLLKKSRSTDAMTCIRFLTLHEGHGQ</sequence>
<dbReference type="EMBL" id="WTXG01000002">
    <property type="protein sequence ID" value="KAI0307300.1"/>
    <property type="molecule type" value="Genomic_DNA"/>
</dbReference>
<evidence type="ECO:0000313" key="3">
    <source>
        <dbReference type="Proteomes" id="UP001203297"/>
    </source>
</evidence>